<evidence type="ECO:0000313" key="6">
    <source>
        <dbReference type="EMBL" id="CAG2196266.1"/>
    </source>
</evidence>
<gene>
    <name evidence="6" type="ORF">MEDL_11111</name>
</gene>
<dbReference type="PANTHER" id="PTHR24214">
    <property type="entry name" value="PDZ AND LIM DOMAIN PROTEIN ZASP"/>
    <property type="match status" value="1"/>
</dbReference>
<dbReference type="GO" id="GO:0051371">
    <property type="term" value="F:muscle alpha-actinin binding"/>
    <property type="evidence" value="ECO:0007669"/>
    <property type="project" value="TreeGrafter"/>
</dbReference>
<feature type="compositionally biased region" description="Basic and acidic residues" evidence="4">
    <location>
        <begin position="269"/>
        <end position="282"/>
    </location>
</feature>
<dbReference type="PROSITE" id="PS50106">
    <property type="entry name" value="PDZ"/>
    <property type="match status" value="1"/>
</dbReference>
<dbReference type="GO" id="GO:0005737">
    <property type="term" value="C:cytoplasm"/>
    <property type="evidence" value="ECO:0007669"/>
    <property type="project" value="UniProtKB-SubCell"/>
</dbReference>
<dbReference type="InterPro" id="IPR036034">
    <property type="entry name" value="PDZ_sf"/>
</dbReference>
<accession>A0A8S3QIT8</accession>
<keyword evidence="2" id="KW-0963">Cytoplasm</keyword>
<name>A0A8S3QIT8_MYTED</name>
<keyword evidence="3" id="KW-0479">Metal-binding</keyword>
<sequence length="282" mass="30907">MSSADDESESGDEFTLWDIRNNLDTEPFEVILKGGSPWGFTITGGAEVRSPIQISEIAENGKAENCKQIQTGDFLLGVNGIKCVAQNEAVELIKGAFRTLTLTIWRGPNVWSGLLPVIMSKPPIPQTPRNRSPSPAVGHNYGTTYLDSQDRTAKYRRNRPAPIIIRKSSSQSNISQQSPTRCESPRIGYGSPRRSSSQSGIHQRHSKRSPSPVMSPRSPTTRSPSPAMLPQSPRARSPSPALLSPRSSSPSVTQQVQRSRSSTPSLLEKLLRKTKESWGYDG</sequence>
<comment type="caution">
    <text evidence="6">The sequence shown here is derived from an EMBL/GenBank/DDBJ whole genome shotgun (WGS) entry which is preliminary data.</text>
</comment>
<dbReference type="AlphaFoldDB" id="A0A8S3QIT8"/>
<dbReference type="InterPro" id="IPR050604">
    <property type="entry name" value="PDZ-LIM_domain"/>
</dbReference>
<dbReference type="EMBL" id="CAJPWZ010000550">
    <property type="protein sequence ID" value="CAG2196266.1"/>
    <property type="molecule type" value="Genomic_DNA"/>
</dbReference>
<feature type="compositionally biased region" description="Low complexity" evidence="4">
    <location>
        <begin position="209"/>
        <end position="265"/>
    </location>
</feature>
<dbReference type="GO" id="GO:0061061">
    <property type="term" value="P:muscle structure development"/>
    <property type="evidence" value="ECO:0007669"/>
    <property type="project" value="TreeGrafter"/>
</dbReference>
<dbReference type="OrthoDB" id="10063560at2759"/>
<dbReference type="GO" id="GO:0003779">
    <property type="term" value="F:actin binding"/>
    <property type="evidence" value="ECO:0007669"/>
    <property type="project" value="TreeGrafter"/>
</dbReference>
<dbReference type="GO" id="GO:0005912">
    <property type="term" value="C:adherens junction"/>
    <property type="evidence" value="ECO:0007669"/>
    <property type="project" value="TreeGrafter"/>
</dbReference>
<evidence type="ECO:0000313" key="7">
    <source>
        <dbReference type="Proteomes" id="UP000683360"/>
    </source>
</evidence>
<keyword evidence="3" id="KW-0862">Zinc</keyword>
<dbReference type="GO" id="GO:0030036">
    <property type="term" value="P:actin cytoskeleton organization"/>
    <property type="evidence" value="ECO:0007669"/>
    <property type="project" value="TreeGrafter"/>
</dbReference>
<dbReference type="SUPFAM" id="SSF50156">
    <property type="entry name" value="PDZ domain-like"/>
    <property type="match status" value="1"/>
</dbReference>
<evidence type="ECO:0000259" key="5">
    <source>
        <dbReference type="PROSITE" id="PS50106"/>
    </source>
</evidence>
<reference evidence="6" key="1">
    <citation type="submission" date="2021-03" db="EMBL/GenBank/DDBJ databases">
        <authorList>
            <person name="Bekaert M."/>
        </authorList>
    </citation>
    <scope>NUCLEOTIDE SEQUENCE</scope>
</reference>
<dbReference type="Pfam" id="PF00595">
    <property type="entry name" value="PDZ"/>
    <property type="match status" value="1"/>
</dbReference>
<organism evidence="6 7">
    <name type="scientific">Mytilus edulis</name>
    <name type="common">Blue mussel</name>
    <dbReference type="NCBI Taxonomy" id="6550"/>
    <lineage>
        <taxon>Eukaryota</taxon>
        <taxon>Metazoa</taxon>
        <taxon>Spiralia</taxon>
        <taxon>Lophotrochozoa</taxon>
        <taxon>Mollusca</taxon>
        <taxon>Bivalvia</taxon>
        <taxon>Autobranchia</taxon>
        <taxon>Pteriomorphia</taxon>
        <taxon>Mytilida</taxon>
        <taxon>Mytiloidea</taxon>
        <taxon>Mytilidae</taxon>
        <taxon>Mytilinae</taxon>
        <taxon>Mytilus</taxon>
    </lineage>
</organism>
<evidence type="ECO:0000256" key="1">
    <source>
        <dbReference type="ARBA" id="ARBA00004496"/>
    </source>
</evidence>
<dbReference type="PANTHER" id="PTHR24214:SF38">
    <property type="entry name" value="PDZ AND LIM DOMAIN PROTEIN ZASP-RELATED"/>
    <property type="match status" value="1"/>
</dbReference>
<proteinExistence type="predicted"/>
<dbReference type="Proteomes" id="UP000683360">
    <property type="component" value="Unassembled WGS sequence"/>
</dbReference>
<keyword evidence="3" id="KW-0440">LIM domain</keyword>
<feature type="region of interest" description="Disordered" evidence="4">
    <location>
        <begin position="125"/>
        <end position="282"/>
    </location>
</feature>
<dbReference type="GO" id="GO:0031941">
    <property type="term" value="C:filamentous actin"/>
    <property type="evidence" value="ECO:0007669"/>
    <property type="project" value="TreeGrafter"/>
</dbReference>
<feature type="compositionally biased region" description="Low complexity" evidence="4">
    <location>
        <begin position="163"/>
        <end position="178"/>
    </location>
</feature>
<dbReference type="InterPro" id="IPR001478">
    <property type="entry name" value="PDZ"/>
</dbReference>
<comment type="subcellular location">
    <subcellularLocation>
        <location evidence="1">Cytoplasm</location>
    </subcellularLocation>
</comment>
<dbReference type="SMART" id="SM00228">
    <property type="entry name" value="PDZ"/>
    <property type="match status" value="1"/>
</dbReference>
<feature type="domain" description="PDZ" evidence="5">
    <location>
        <begin position="35"/>
        <end position="108"/>
    </location>
</feature>
<dbReference type="GO" id="GO:0001725">
    <property type="term" value="C:stress fiber"/>
    <property type="evidence" value="ECO:0007669"/>
    <property type="project" value="TreeGrafter"/>
</dbReference>
<evidence type="ECO:0000256" key="2">
    <source>
        <dbReference type="ARBA" id="ARBA00022490"/>
    </source>
</evidence>
<protein>
    <submittedName>
        <fullName evidence="6">SHROOM</fullName>
    </submittedName>
</protein>
<keyword evidence="7" id="KW-1185">Reference proteome</keyword>
<evidence type="ECO:0000256" key="4">
    <source>
        <dbReference type="SAM" id="MobiDB-lite"/>
    </source>
</evidence>
<dbReference type="Gene3D" id="2.30.42.10">
    <property type="match status" value="1"/>
</dbReference>
<evidence type="ECO:0000256" key="3">
    <source>
        <dbReference type="ARBA" id="ARBA00023038"/>
    </source>
</evidence>